<dbReference type="Proteomes" id="UP000318413">
    <property type="component" value="Unassembled WGS sequence"/>
</dbReference>
<name>A0A502BXB6_9SPHN</name>
<keyword evidence="2" id="KW-1185">Reference proteome</keyword>
<sequence length="192" mass="20002">MADAGGAWCSVADALAAAVRRIGGCAPAVPPGIALAVVPLHDAPAARRCAAEAHVAGLAVCHVGYDASRVLIGPIVVPGGASCQQCARLWAPGLGAHHRAPPLPAPVIDIIAAQVAGYIAAWRANEDADQSAKLCWIDVETLARSTHDGISSGEPDWRCFGTEIREGKMMEKMIDDDAAILERWLGKSEQRG</sequence>
<evidence type="ECO:0000313" key="2">
    <source>
        <dbReference type="Proteomes" id="UP000318413"/>
    </source>
</evidence>
<proteinExistence type="predicted"/>
<protein>
    <submittedName>
        <fullName evidence="1">Uncharacterized protein</fullName>
    </submittedName>
</protein>
<dbReference type="Gene3D" id="3.40.50.720">
    <property type="entry name" value="NAD(P)-binding Rossmann-like Domain"/>
    <property type="match status" value="1"/>
</dbReference>
<organism evidence="1 2">
    <name type="scientific">Sphingomonas oligophenolica</name>
    <dbReference type="NCBI Taxonomy" id="301154"/>
    <lineage>
        <taxon>Bacteria</taxon>
        <taxon>Pseudomonadati</taxon>
        <taxon>Pseudomonadota</taxon>
        <taxon>Alphaproteobacteria</taxon>
        <taxon>Sphingomonadales</taxon>
        <taxon>Sphingomonadaceae</taxon>
        <taxon>Sphingomonas</taxon>
    </lineage>
</organism>
<accession>A0A502BXB6</accession>
<evidence type="ECO:0000313" key="1">
    <source>
        <dbReference type="EMBL" id="TPG04146.1"/>
    </source>
</evidence>
<dbReference type="AlphaFoldDB" id="A0A502BXB6"/>
<dbReference type="EMBL" id="RCZK01000035">
    <property type="protein sequence ID" value="TPG04146.1"/>
    <property type="molecule type" value="Genomic_DNA"/>
</dbReference>
<comment type="caution">
    <text evidence="1">The sequence shown here is derived from an EMBL/GenBank/DDBJ whole genome shotgun (WGS) entry which is preliminary data.</text>
</comment>
<dbReference type="RefSeq" id="WP_140872887.1">
    <property type="nucleotide sequence ID" value="NZ_RCZK01000035.1"/>
</dbReference>
<reference evidence="1 2" key="1">
    <citation type="journal article" date="2019" name="Environ. Microbiol.">
        <title>Species interactions and distinct microbial communities in high Arctic permafrost affected cryosols are associated with the CH4 and CO2 gas fluxes.</title>
        <authorList>
            <person name="Altshuler I."/>
            <person name="Hamel J."/>
            <person name="Turney S."/>
            <person name="Magnuson E."/>
            <person name="Levesque R."/>
            <person name="Greer C."/>
            <person name="Whyte L.G."/>
        </authorList>
    </citation>
    <scope>NUCLEOTIDE SEQUENCE [LARGE SCALE GENOMIC DNA]</scope>
    <source>
        <strain evidence="1 2">S5.1</strain>
    </source>
</reference>
<gene>
    <name evidence="1" type="ORF">EAH84_15535</name>
</gene>